<feature type="region of interest" description="Disordered" evidence="1">
    <location>
        <begin position="554"/>
        <end position="575"/>
    </location>
</feature>
<dbReference type="InterPro" id="IPR049770">
    <property type="entry name" value="OTU_Tudor"/>
</dbReference>
<dbReference type="EMBL" id="JAQQBS010001424">
    <property type="protein sequence ID" value="KAK0158264.1"/>
    <property type="molecule type" value="Genomic_DNA"/>
</dbReference>
<feature type="compositionally biased region" description="Polar residues" evidence="1">
    <location>
        <begin position="833"/>
        <end position="859"/>
    </location>
</feature>
<dbReference type="CDD" id="cd22753">
    <property type="entry name" value="OTU_ALG13-like"/>
    <property type="match status" value="1"/>
</dbReference>
<feature type="compositionally biased region" description="Polar residues" evidence="1">
    <location>
        <begin position="736"/>
        <end position="752"/>
    </location>
</feature>
<dbReference type="AlphaFoldDB" id="A0AA39EWX5"/>
<accession>A0AA39EWX5</accession>
<dbReference type="GO" id="GO:0004843">
    <property type="term" value="F:cysteine-type deubiquitinase activity"/>
    <property type="evidence" value="ECO:0007669"/>
    <property type="project" value="TreeGrafter"/>
</dbReference>
<dbReference type="PANTHER" id="PTHR12419">
    <property type="entry name" value="OTU DOMAIN CONTAINING PROTEIN"/>
    <property type="match status" value="1"/>
</dbReference>
<feature type="region of interest" description="Disordered" evidence="1">
    <location>
        <begin position="422"/>
        <end position="448"/>
    </location>
</feature>
<proteinExistence type="predicted"/>
<dbReference type="GO" id="GO:0061578">
    <property type="term" value="F:K63-linked deubiquitinase activity"/>
    <property type="evidence" value="ECO:0007669"/>
    <property type="project" value="TreeGrafter"/>
</dbReference>
<evidence type="ECO:0000259" key="2">
    <source>
        <dbReference type="PROSITE" id="PS50802"/>
    </source>
</evidence>
<dbReference type="InterPro" id="IPR038765">
    <property type="entry name" value="Papain-like_cys_pep_sf"/>
</dbReference>
<reference evidence="3" key="2">
    <citation type="submission" date="2023-03" db="EMBL/GenBank/DDBJ databases">
        <authorList>
            <person name="Inwood S.N."/>
            <person name="Skelly J.G."/>
            <person name="Guhlin J."/>
            <person name="Harrop T.W.R."/>
            <person name="Goldson S.G."/>
            <person name="Dearden P.K."/>
        </authorList>
    </citation>
    <scope>NUCLEOTIDE SEQUENCE</scope>
    <source>
        <strain evidence="3">Irish</strain>
        <tissue evidence="3">Whole body</tissue>
    </source>
</reference>
<feature type="domain" description="OTU" evidence="2">
    <location>
        <begin position="24"/>
        <end position="145"/>
    </location>
</feature>
<feature type="compositionally biased region" description="Low complexity" evidence="1">
    <location>
        <begin position="705"/>
        <end position="728"/>
    </location>
</feature>
<dbReference type="InterPro" id="IPR003323">
    <property type="entry name" value="OTU_dom"/>
</dbReference>
<dbReference type="Gene3D" id="3.90.70.80">
    <property type="match status" value="1"/>
</dbReference>
<reference evidence="3" key="1">
    <citation type="journal article" date="2023" name="bioRxiv">
        <title>Scaffold-level genome assemblies of two parasitoid biocontrol wasps reveal the parthenogenesis mechanism and an associated novel virus.</title>
        <authorList>
            <person name="Inwood S."/>
            <person name="Skelly J."/>
            <person name="Guhlin J."/>
            <person name="Harrop T."/>
            <person name="Goldson S."/>
            <person name="Dearden P."/>
        </authorList>
    </citation>
    <scope>NUCLEOTIDE SEQUENCE</scope>
    <source>
        <strain evidence="3">Irish</strain>
        <tissue evidence="3">Whole body</tissue>
    </source>
</reference>
<protein>
    <recommendedName>
        <fullName evidence="2">OTU domain-containing protein</fullName>
    </recommendedName>
</protein>
<evidence type="ECO:0000256" key="1">
    <source>
        <dbReference type="SAM" id="MobiDB-lite"/>
    </source>
</evidence>
<organism evidence="3 4">
    <name type="scientific">Microctonus aethiopoides</name>
    <dbReference type="NCBI Taxonomy" id="144406"/>
    <lineage>
        <taxon>Eukaryota</taxon>
        <taxon>Metazoa</taxon>
        <taxon>Ecdysozoa</taxon>
        <taxon>Arthropoda</taxon>
        <taxon>Hexapoda</taxon>
        <taxon>Insecta</taxon>
        <taxon>Pterygota</taxon>
        <taxon>Neoptera</taxon>
        <taxon>Endopterygota</taxon>
        <taxon>Hymenoptera</taxon>
        <taxon>Apocrita</taxon>
        <taxon>Ichneumonoidea</taxon>
        <taxon>Braconidae</taxon>
        <taxon>Euphorinae</taxon>
        <taxon>Microctonus</taxon>
    </lineage>
</organism>
<comment type="caution">
    <text evidence="3">The sequence shown here is derived from an EMBL/GenBank/DDBJ whole genome shotgun (WGS) entry which is preliminary data.</text>
</comment>
<feature type="compositionally biased region" description="Low complexity" evidence="1">
    <location>
        <begin position="424"/>
        <end position="441"/>
    </location>
</feature>
<feature type="region of interest" description="Disordered" evidence="1">
    <location>
        <begin position="487"/>
        <end position="526"/>
    </location>
</feature>
<dbReference type="Pfam" id="PF02338">
    <property type="entry name" value="OTU"/>
    <property type="match status" value="1"/>
</dbReference>
<feature type="region of interest" description="Disordered" evidence="1">
    <location>
        <begin position="833"/>
        <end position="891"/>
    </location>
</feature>
<feature type="compositionally biased region" description="Pro residues" evidence="1">
    <location>
        <begin position="871"/>
        <end position="884"/>
    </location>
</feature>
<evidence type="ECO:0000313" key="4">
    <source>
        <dbReference type="Proteomes" id="UP001168990"/>
    </source>
</evidence>
<feature type="compositionally biased region" description="Basic and acidic residues" evidence="1">
    <location>
        <begin position="753"/>
        <end position="777"/>
    </location>
</feature>
<feature type="compositionally biased region" description="Pro residues" evidence="1">
    <location>
        <begin position="695"/>
        <end position="704"/>
    </location>
</feature>
<dbReference type="InterPro" id="IPR050704">
    <property type="entry name" value="Peptidase_C85-like"/>
</dbReference>
<name>A0AA39EWX5_9HYME</name>
<dbReference type="CDD" id="cd20380">
    <property type="entry name" value="Tudor_TDRD13-like"/>
    <property type="match status" value="1"/>
</dbReference>
<feature type="compositionally biased region" description="Polar residues" evidence="1">
    <location>
        <begin position="507"/>
        <end position="517"/>
    </location>
</feature>
<feature type="compositionally biased region" description="Polar residues" evidence="1">
    <location>
        <begin position="562"/>
        <end position="573"/>
    </location>
</feature>
<evidence type="ECO:0000313" key="3">
    <source>
        <dbReference type="EMBL" id="KAK0158264.1"/>
    </source>
</evidence>
<feature type="compositionally biased region" description="Basic and acidic residues" evidence="1">
    <location>
        <begin position="808"/>
        <end position="821"/>
    </location>
</feature>
<feature type="compositionally biased region" description="Basic and acidic residues" evidence="1">
    <location>
        <begin position="494"/>
        <end position="504"/>
    </location>
</feature>
<dbReference type="SUPFAM" id="SSF54001">
    <property type="entry name" value="Cysteine proteinases"/>
    <property type="match status" value="1"/>
</dbReference>
<dbReference type="Proteomes" id="UP001168990">
    <property type="component" value="Unassembled WGS sequence"/>
</dbReference>
<feature type="compositionally biased region" description="Polar residues" evidence="1">
    <location>
        <begin position="791"/>
        <end position="803"/>
    </location>
</feature>
<dbReference type="PANTHER" id="PTHR12419:SF115">
    <property type="entry name" value="PROTEIN OVARIAN TUMOR LOCUS-RELATED"/>
    <property type="match status" value="1"/>
</dbReference>
<dbReference type="PROSITE" id="PS50802">
    <property type="entry name" value="OTU"/>
    <property type="match status" value="1"/>
</dbReference>
<gene>
    <name evidence="3" type="ORF">PV328_009288</name>
</gene>
<feature type="region of interest" description="Disordered" evidence="1">
    <location>
        <begin position="690"/>
        <end position="821"/>
    </location>
</feature>
<dbReference type="GO" id="GO:0016579">
    <property type="term" value="P:protein deubiquitination"/>
    <property type="evidence" value="ECO:0007669"/>
    <property type="project" value="TreeGrafter"/>
</dbReference>
<dbReference type="InterPro" id="IPR049769">
    <property type="entry name" value="OTU_OTU"/>
</dbReference>
<sequence>MDNSRRKSHRTMEPADEWLSNEGYYRKTSPKDPTCLFRAVSEQIYMTQYYHIKVRKECVEFMRDNKELFEKNLAVPMENYLKQMLCFTEWGGVNEIKAMSLLYKCDFIIFDCQKMMKKNVTNNGFDKMIYLCHMAPQQYETIYEKNFIKTAAYCQSIVYQTLYKNVFKMSDIDDTIQNMLHDRSGNIKHNKFFLKGNITSRERLTSELFNKIDNDSENIDDKSKAAAPFPYRVAKSLDPNIYRNTDFDTWHELKREARGGVWIRWNNAELQVGGKCYVQMDECTEINNSDESNNNIQNVLSEQKNDNNGNVISNNNNNKSMEESPQLFTGHIQEMSKDQGPVLVFIEELGEKKIVPYASLKPLQDQRKLTSTTVASPIFHRKNSSFDHIVKWRKQWNSNTRKTKDSVNNTEFTSLDRINNNRSNIHTTNDNKKNITNKNTNWAGNSSVKTDSTRLENYTHIENYSTKENYLMDNTVEVRPLSIVLDNPQPLKNTKTDSKEDFRKKTSTSVKNKNQPDSYDKSVNINNNNINSVNNNNNNNVQIRAENANVVPLSQQSPLSPTSNENFYSQHQNGPPPPTMYSSNLNVVCVSPDGNVYAPMTFFGGNAGGISQPSLLPPPSANVVDRANQIVNLAIQTSVDVNGTDLPYTDVPTLRFFFNLGVECFHNNHMWPNHSAPAYTPSFAPQSNTVLAVPALPPPPPPSDAPLSNENPQPLNNPSNNSRSLQPQNRRKNEQAHTFNRSNMYSYGNTKSIRADTRQDSAKNKNESHHPTHDSNKSKSYSNNENHRDYNNGNWEQRKNNPQGRYRKPNEGRNRNDRSGQYHEHHLRSYIIQQDNSNSNGINQKSNNFGRNESQTSQKNKFDNGHQIQPMNPPPLHSPAPASSPPFHQHINQPTATMYTNVPYYTNEVETYYPPNANMYPISYVSHSPEAVEGGTNQNAYICAAPDNYPQNMPPIYTPINYPPPPLYSAISGPNVHENWYAMPNGQAHFVSYSHLPVSQPPPQSAISVGTSPSNN</sequence>
<keyword evidence="4" id="KW-1185">Reference proteome</keyword>